<dbReference type="eggNOG" id="ENOG502RHMW">
    <property type="taxonomic scope" value="Eukaryota"/>
</dbReference>
<sequence>MGFLTARKLAARAGKGVATKQIGLYENMARWIARGIQLIFALIVVGMYGHRVDEDRQDGHSQSAAWMYATVVAAASCITCVVYCIPFVPVYRLWVVDAVLSLGWLVVFGVFAGIFLKRESGTEYEGTSVRLMKIAVWIDLVNVILWMATTGWGVFRTFLSKKAKHFENKIDNKLDALEDQAMSKISEKLPRRMDPAHIV</sequence>
<feature type="transmembrane region" description="Helical" evidence="1">
    <location>
        <begin position="93"/>
        <end position="114"/>
    </location>
</feature>
<proteinExistence type="predicted"/>
<reference evidence="3" key="1">
    <citation type="journal article" date="2015" name="BMC Genomics">
        <title>Genomic and transcriptomic analysis of the endophytic fungus Pestalotiopsis fici reveals its lifestyle and high potential for synthesis of natural products.</title>
        <authorList>
            <person name="Wang X."/>
            <person name="Zhang X."/>
            <person name="Liu L."/>
            <person name="Xiang M."/>
            <person name="Wang W."/>
            <person name="Sun X."/>
            <person name="Che Y."/>
            <person name="Guo L."/>
            <person name="Liu G."/>
            <person name="Guo L."/>
            <person name="Wang C."/>
            <person name="Yin W.B."/>
            <person name="Stadler M."/>
            <person name="Zhang X."/>
            <person name="Liu X."/>
        </authorList>
    </citation>
    <scope>NUCLEOTIDE SEQUENCE [LARGE SCALE GENOMIC DNA]</scope>
    <source>
        <strain evidence="3">W106-1 / CGMCC3.15140</strain>
    </source>
</reference>
<dbReference type="EMBL" id="KI912109">
    <property type="protein sequence ID" value="ETS86299.1"/>
    <property type="molecule type" value="Genomic_DNA"/>
</dbReference>
<keyword evidence="1" id="KW-0812">Transmembrane</keyword>
<dbReference type="InParanoid" id="W3XJU9"/>
<dbReference type="OMA" id="HANQFRA"/>
<dbReference type="HOGENOM" id="CLU_096567_0_0_1"/>
<evidence type="ECO:0000313" key="3">
    <source>
        <dbReference type="Proteomes" id="UP000030651"/>
    </source>
</evidence>
<dbReference type="PANTHER" id="PTHR42083:SF1">
    <property type="entry name" value="MARVEL DOMAIN-CONTAINING PROTEIN"/>
    <property type="match status" value="1"/>
</dbReference>
<gene>
    <name evidence="2" type="ORF">PFICI_00127</name>
</gene>
<evidence type="ECO:0000256" key="1">
    <source>
        <dbReference type="SAM" id="Phobius"/>
    </source>
</evidence>
<dbReference type="GeneID" id="19265140"/>
<dbReference type="OrthoDB" id="5363290at2759"/>
<accession>W3XJU9</accession>
<keyword evidence="1" id="KW-1133">Transmembrane helix</keyword>
<feature type="transmembrane region" description="Helical" evidence="1">
    <location>
        <begin position="31"/>
        <end position="50"/>
    </location>
</feature>
<dbReference type="AlphaFoldDB" id="W3XJU9"/>
<feature type="transmembrane region" description="Helical" evidence="1">
    <location>
        <begin position="65"/>
        <end position="86"/>
    </location>
</feature>
<protein>
    <submittedName>
        <fullName evidence="2">Uncharacterized protein</fullName>
    </submittedName>
</protein>
<name>W3XJU9_PESFW</name>
<dbReference type="PANTHER" id="PTHR42083">
    <property type="entry name" value="MARVEL DOMAIN-CONTAINING PROTEIN"/>
    <property type="match status" value="1"/>
</dbReference>
<dbReference type="RefSeq" id="XP_007826899.1">
    <property type="nucleotide sequence ID" value="XM_007828708.1"/>
</dbReference>
<dbReference type="KEGG" id="pfy:PFICI_00127"/>
<keyword evidence="3" id="KW-1185">Reference proteome</keyword>
<keyword evidence="1" id="KW-0472">Membrane</keyword>
<evidence type="ECO:0000313" key="2">
    <source>
        <dbReference type="EMBL" id="ETS86299.1"/>
    </source>
</evidence>
<dbReference type="GO" id="GO:0016020">
    <property type="term" value="C:membrane"/>
    <property type="evidence" value="ECO:0007669"/>
    <property type="project" value="UniProtKB-SubCell"/>
</dbReference>
<feature type="transmembrane region" description="Helical" evidence="1">
    <location>
        <begin position="134"/>
        <end position="155"/>
    </location>
</feature>
<dbReference type="Proteomes" id="UP000030651">
    <property type="component" value="Unassembled WGS sequence"/>
</dbReference>
<organism evidence="2 3">
    <name type="scientific">Pestalotiopsis fici (strain W106-1 / CGMCC3.15140)</name>
    <dbReference type="NCBI Taxonomy" id="1229662"/>
    <lineage>
        <taxon>Eukaryota</taxon>
        <taxon>Fungi</taxon>
        <taxon>Dikarya</taxon>
        <taxon>Ascomycota</taxon>
        <taxon>Pezizomycotina</taxon>
        <taxon>Sordariomycetes</taxon>
        <taxon>Xylariomycetidae</taxon>
        <taxon>Amphisphaeriales</taxon>
        <taxon>Sporocadaceae</taxon>
        <taxon>Pestalotiopsis</taxon>
    </lineage>
</organism>